<sequence length="168" mass="19420">YQRNKNKEKNLELISNTLDRKTISTPFSLTQEMCIDEYPKNSSTKKQQDIFRTSESNNTQASVSKRTEGITITTKNTNIKKDSKTQEISLTNAIASDKKIAQEVNSPMVIIDNNNHELQELDCSEEEYIIVTNKRKKDKKKVSVQNQEETRTAPYKKKTRNESQNMQI</sequence>
<organism evidence="1 2">
    <name type="scientific">Scutellospora calospora</name>
    <dbReference type="NCBI Taxonomy" id="85575"/>
    <lineage>
        <taxon>Eukaryota</taxon>
        <taxon>Fungi</taxon>
        <taxon>Fungi incertae sedis</taxon>
        <taxon>Mucoromycota</taxon>
        <taxon>Glomeromycotina</taxon>
        <taxon>Glomeromycetes</taxon>
        <taxon>Diversisporales</taxon>
        <taxon>Gigasporaceae</taxon>
        <taxon>Scutellospora</taxon>
    </lineage>
</organism>
<evidence type="ECO:0000313" key="1">
    <source>
        <dbReference type="EMBL" id="CAG8545903.1"/>
    </source>
</evidence>
<keyword evidence="2" id="KW-1185">Reference proteome</keyword>
<evidence type="ECO:0000313" key="2">
    <source>
        <dbReference type="Proteomes" id="UP000789860"/>
    </source>
</evidence>
<protein>
    <submittedName>
        <fullName evidence="1">8899_t:CDS:1</fullName>
    </submittedName>
</protein>
<proteinExistence type="predicted"/>
<feature type="non-terminal residue" evidence="1">
    <location>
        <position position="1"/>
    </location>
</feature>
<gene>
    <name evidence="1" type="ORF">SCALOS_LOCUS5012</name>
</gene>
<accession>A0ACA9LWH4</accession>
<name>A0ACA9LWH4_9GLOM</name>
<dbReference type="EMBL" id="CAJVPM010007443">
    <property type="protein sequence ID" value="CAG8545903.1"/>
    <property type="molecule type" value="Genomic_DNA"/>
</dbReference>
<dbReference type="Proteomes" id="UP000789860">
    <property type="component" value="Unassembled WGS sequence"/>
</dbReference>
<reference evidence="1" key="1">
    <citation type="submission" date="2021-06" db="EMBL/GenBank/DDBJ databases">
        <authorList>
            <person name="Kallberg Y."/>
            <person name="Tangrot J."/>
            <person name="Rosling A."/>
        </authorList>
    </citation>
    <scope>NUCLEOTIDE SEQUENCE</scope>
    <source>
        <strain evidence="1">AU212A</strain>
    </source>
</reference>
<comment type="caution">
    <text evidence="1">The sequence shown here is derived from an EMBL/GenBank/DDBJ whole genome shotgun (WGS) entry which is preliminary data.</text>
</comment>